<comment type="caution">
    <text evidence="1">The sequence shown here is derived from an EMBL/GenBank/DDBJ whole genome shotgun (WGS) entry which is preliminary data.</text>
</comment>
<dbReference type="Proteomes" id="UP000600080">
    <property type="component" value="Unassembled WGS sequence"/>
</dbReference>
<keyword evidence="2" id="KW-1185">Reference proteome</keyword>
<gene>
    <name evidence="1" type="ORF">GCM10012285_25670</name>
</gene>
<evidence type="ECO:0000313" key="2">
    <source>
        <dbReference type="Proteomes" id="UP000600080"/>
    </source>
</evidence>
<organism evidence="1 2">
    <name type="scientific">Streptomyces kronopolitis</name>
    <dbReference type="NCBI Taxonomy" id="1612435"/>
    <lineage>
        <taxon>Bacteria</taxon>
        <taxon>Bacillati</taxon>
        <taxon>Actinomycetota</taxon>
        <taxon>Actinomycetes</taxon>
        <taxon>Kitasatosporales</taxon>
        <taxon>Streptomycetaceae</taxon>
        <taxon>Streptomyces</taxon>
    </lineage>
</organism>
<name>A0ABQ2JFD9_9ACTN</name>
<reference evidence="2" key="1">
    <citation type="journal article" date="2019" name="Int. J. Syst. Evol. Microbiol.">
        <title>The Global Catalogue of Microorganisms (GCM) 10K type strain sequencing project: providing services to taxonomists for standard genome sequencing and annotation.</title>
        <authorList>
            <consortium name="The Broad Institute Genomics Platform"/>
            <consortium name="The Broad Institute Genome Sequencing Center for Infectious Disease"/>
            <person name="Wu L."/>
            <person name="Ma J."/>
        </authorList>
    </citation>
    <scope>NUCLEOTIDE SEQUENCE [LARGE SCALE GENOMIC DNA]</scope>
    <source>
        <strain evidence="2">CGMCC 4.7323</strain>
    </source>
</reference>
<proteinExistence type="predicted"/>
<dbReference type="EMBL" id="BMND01000008">
    <property type="protein sequence ID" value="GGN43805.1"/>
    <property type="molecule type" value="Genomic_DNA"/>
</dbReference>
<accession>A0ABQ2JFD9</accession>
<protein>
    <recommendedName>
        <fullName evidence="3">Secreted protein</fullName>
    </recommendedName>
</protein>
<evidence type="ECO:0000313" key="1">
    <source>
        <dbReference type="EMBL" id="GGN43805.1"/>
    </source>
</evidence>
<sequence length="120" mass="12630">MCVVATAGVAATAVPPMRRAEARAPAAPILVIRGGILMSLRMTRVDMILSIPNGRSFPGVHTVPAIAARATQRQKPFRKGLFALGKRRTHRTFAQARAVPGGALASRRGIRRAAVAPVSG</sequence>
<evidence type="ECO:0008006" key="3">
    <source>
        <dbReference type="Google" id="ProtNLM"/>
    </source>
</evidence>